<dbReference type="InterPro" id="IPR008949">
    <property type="entry name" value="Isoprenoid_synthase_dom_sf"/>
</dbReference>
<name>A0ABX9EAP0_9PSEU</name>
<reference evidence="1 2" key="1">
    <citation type="submission" date="2018-06" db="EMBL/GenBank/DDBJ databases">
        <title>Genomic Encyclopedia of Type Strains, Phase IV (KMG-IV): sequencing the most valuable type-strain genomes for metagenomic binning, comparative biology and taxonomic classification.</title>
        <authorList>
            <person name="Goeker M."/>
        </authorList>
    </citation>
    <scope>NUCLEOTIDE SEQUENCE [LARGE SCALE GENOMIC DNA]</scope>
    <source>
        <strain evidence="1 2">DSM 45479</strain>
    </source>
</reference>
<evidence type="ECO:0000313" key="2">
    <source>
        <dbReference type="Proteomes" id="UP000248714"/>
    </source>
</evidence>
<evidence type="ECO:0000313" key="1">
    <source>
        <dbReference type="EMBL" id="RAS67235.1"/>
    </source>
</evidence>
<dbReference type="EMBL" id="QLTT01000003">
    <property type="protein sequence ID" value="RAS67235.1"/>
    <property type="molecule type" value="Genomic_DNA"/>
</dbReference>
<dbReference type="SUPFAM" id="SSF48576">
    <property type="entry name" value="Terpenoid synthases"/>
    <property type="match status" value="1"/>
</dbReference>
<sequence>MRSGGSSDIARCEVADSGTPELRESYELCAKVGRERLGPVWAASELLPAEARLHAIALNGFAVWTDGLADDGESVDRQHLLAQWCEATLSEVRAGRSDHPLRRAFVHTMRHCELDVDVLEATKADSAAPPAFVTFADQRRYLRGVDGTMSELLTPILGSRSLEATRLMSLLG</sequence>
<organism evidence="1 2">
    <name type="scientific">Lentzea atacamensis</name>
    <dbReference type="NCBI Taxonomy" id="531938"/>
    <lineage>
        <taxon>Bacteria</taxon>
        <taxon>Bacillati</taxon>
        <taxon>Actinomycetota</taxon>
        <taxon>Actinomycetes</taxon>
        <taxon>Pseudonocardiales</taxon>
        <taxon>Pseudonocardiaceae</taxon>
        <taxon>Lentzea</taxon>
    </lineage>
</organism>
<dbReference type="Gene3D" id="1.10.600.10">
    <property type="entry name" value="Farnesyl Diphosphate Synthase"/>
    <property type="match status" value="1"/>
</dbReference>
<proteinExistence type="predicted"/>
<dbReference type="PANTHER" id="PTHR31480">
    <property type="entry name" value="BIFUNCTIONAL LYCOPENE CYCLASE/PHYTOENE SYNTHASE"/>
    <property type="match status" value="1"/>
</dbReference>
<gene>
    <name evidence="1" type="ORF">C8D87_103574</name>
</gene>
<comment type="caution">
    <text evidence="1">The sequence shown here is derived from an EMBL/GenBank/DDBJ whole genome shotgun (WGS) entry which is preliminary data.</text>
</comment>
<keyword evidence="2" id="KW-1185">Reference proteome</keyword>
<dbReference type="InterPro" id="IPR002060">
    <property type="entry name" value="Squ/phyt_synthse"/>
</dbReference>
<dbReference type="Proteomes" id="UP000248714">
    <property type="component" value="Unassembled WGS sequence"/>
</dbReference>
<accession>A0ABX9EAP0</accession>
<protein>
    <submittedName>
        <fullName evidence="1">Squalene/phytoene synthase</fullName>
    </submittedName>
</protein>
<dbReference type="Pfam" id="PF00494">
    <property type="entry name" value="SQS_PSY"/>
    <property type="match status" value="1"/>
</dbReference>